<dbReference type="Proteomes" id="UP000886752">
    <property type="component" value="Unassembled WGS sequence"/>
</dbReference>
<dbReference type="HAMAP" id="MF_00031">
    <property type="entry name" value="DNA_HJ_migration_RuvA"/>
    <property type="match status" value="1"/>
</dbReference>
<evidence type="ECO:0000256" key="1">
    <source>
        <dbReference type="ARBA" id="ARBA00022490"/>
    </source>
</evidence>
<keyword evidence="3 6" id="KW-0238">DNA-binding</keyword>
<evidence type="ECO:0000256" key="3">
    <source>
        <dbReference type="ARBA" id="ARBA00023125"/>
    </source>
</evidence>
<dbReference type="GO" id="GO:0005524">
    <property type="term" value="F:ATP binding"/>
    <property type="evidence" value="ECO:0007669"/>
    <property type="project" value="InterPro"/>
</dbReference>
<comment type="caution">
    <text evidence="9">The sequence shown here is derived from an EMBL/GenBank/DDBJ whole genome shotgun (WGS) entry which is preliminary data.</text>
</comment>
<dbReference type="EMBL" id="DXHV01000036">
    <property type="protein sequence ID" value="HIW00189.1"/>
    <property type="molecule type" value="Genomic_DNA"/>
</dbReference>
<organism evidence="9 10">
    <name type="scientific">Candidatus Desulfovibrio intestinipullorum</name>
    <dbReference type="NCBI Taxonomy" id="2838536"/>
    <lineage>
        <taxon>Bacteria</taxon>
        <taxon>Pseudomonadati</taxon>
        <taxon>Thermodesulfobacteriota</taxon>
        <taxon>Desulfovibrionia</taxon>
        <taxon>Desulfovibrionales</taxon>
        <taxon>Desulfovibrionaceae</taxon>
        <taxon>Desulfovibrio</taxon>
    </lineage>
</organism>
<dbReference type="GO" id="GO:0048476">
    <property type="term" value="C:Holliday junction resolvase complex"/>
    <property type="evidence" value="ECO:0007669"/>
    <property type="project" value="UniProtKB-UniRule"/>
</dbReference>
<dbReference type="GO" id="GO:0009379">
    <property type="term" value="C:Holliday junction helicase complex"/>
    <property type="evidence" value="ECO:0007669"/>
    <property type="project" value="InterPro"/>
</dbReference>
<dbReference type="InterPro" id="IPR000085">
    <property type="entry name" value="RuvA"/>
</dbReference>
<evidence type="ECO:0000259" key="8">
    <source>
        <dbReference type="Pfam" id="PF07499"/>
    </source>
</evidence>
<dbReference type="AlphaFoldDB" id="A0A9D1PV98"/>
<comment type="caution">
    <text evidence="6">Lacks conserved residue(s) required for the propagation of feature annotation.</text>
</comment>
<protein>
    <recommendedName>
        <fullName evidence="6">Holliday junction branch migration complex subunit RuvA</fullName>
    </recommendedName>
</protein>
<dbReference type="NCBIfam" id="TIGR00084">
    <property type="entry name" value="ruvA"/>
    <property type="match status" value="1"/>
</dbReference>
<keyword evidence="1 6" id="KW-0963">Cytoplasm</keyword>
<evidence type="ECO:0000313" key="10">
    <source>
        <dbReference type="Proteomes" id="UP000886752"/>
    </source>
</evidence>
<dbReference type="Pfam" id="PF07499">
    <property type="entry name" value="RuvA_C"/>
    <property type="match status" value="1"/>
</dbReference>
<evidence type="ECO:0000256" key="2">
    <source>
        <dbReference type="ARBA" id="ARBA00022763"/>
    </source>
</evidence>
<dbReference type="SUPFAM" id="SSF46929">
    <property type="entry name" value="DNA helicase RuvA subunit, C-terminal domain"/>
    <property type="match status" value="1"/>
</dbReference>
<dbReference type="GO" id="GO:0005737">
    <property type="term" value="C:cytoplasm"/>
    <property type="evidence" value="ECO:0007669"/>
    <property type="project" value="UniProtKB-SubCell"/>
</dbReference>
<dbReference type="Gene3D" id="2.40.50.140">
    <property type="entry name" value="Nucleic acid-binding proteins"/>
    <property type="match status" value="1"/>
</dbReference>
<dbReference type="InterPro" id="IPR013849">
    <property type="entry name" value="DNA_helicase_Holl-junc_RuvA_I"/>
</dbReference>
<keyword evidence="2 6" id="KW-0227">DNA damage</keyword>
<evidence type="ECO:0000313" key="9">
    <source>
        <dbReference type="EMBL" id="HIW00189.1"/>
    </source>
</evidence>
<dbReference type="Gene3D" id="1.10.8.10">
    <property type="entry name" value="DNA helicase RuvA subunit, C-terminal domain"/>
    <property type="match status" value="1"/>
</dbReference>
<sequence>MIAWLEGRLEHVSDPSIIVVTDGGVGYEVEVTARLRQSLPDRGQRVQLYTTLLVREDMLRLCGFQTMEERAVFDILTSVPKVGPRLGLAVLSVYRPAELRRIVADGDTVALTAVSGIGKRLAETLVRELSYKLKVEVGAEPLAASGAGSVYHSVLDGLKGLGYAESECGSVLQEILRAEPDLDVPSALRRALQELGRRK</sequence>
<accession>A0A9D1PV98</accession>
<evidence type="ECO:0000256" key="5">
    <source>
        <dbReference type="ARBA" id="ARBA00023204"/>
    </source>
</evidence>
<dbReference type="InterPro" id="IPR036267">
    <property type="entry name" value="RuvA_C_sf"/>
</dbReference>
<proteinExistence type="inferred from homology"/>
<feature type="region of interest" description="Domain III" evidence="6">
    <location>
        <begin position="146"/>
        <end position="199"/>
    </location>
</feature>
<reference evidence="9" key="2">
    <citation type="submission" date="2021-04" db="EMBL/GenBank/DDBJ databases">
        <authorList>
            <person name="Gilroy R."/>
        </authorList>
    </citation>
    <scope>NUCLEOTIDE SEQUENCE</scope>
    <source>
        <strain evidence="9">ChiHecec2B26-446</strain>
    </source>
</reference>
<dbReference type="InterPro" id="IPR011114">
    <property type="entry name" value="RuvA_C"/>
</dbReference>
<evidence type="ECO:0000256" key="6">
    <source>
        <dbReference type="HAMAP-Rule" id="MF_00031"/>
    </source>
</evidence>
<dbReference type="GO" id="GO:0006281">
    <property type="term" value="P:DNA repair"/>
    <property type="evidence" value="ECO:0007669"/>
    <property type="project" value="UniProtKB-UniRule"/>
</dbReference>
<name>A0A9D1PV98_9BACT</name>
<dbReference type="SUPFAM" id="SSF47781">
    <property type="entry name" value="RuvA domain 2-like"/>
    <property type="match status" value="1"/>
</dbReference>
<feature type="domain" description="DNA helicase Holliday junction RuvA type" evidence="7">
    <location>
        <begin position="1"/>
        <end position="61"/>
    </location>
</feature>
<dbReference type="GO" id="GO:0000400">
    <property type="term" value="F:four-way junction DNA binding"/>
    <property type="evidence" value="ECO:0007669"/>
    <property type="project" value="UniProtKB-UniRule"/>
</dbReference>
<keyword evidence="4 6" id="KW-0233">DNA recombination</keyword>
<comment type="subunit">
    <text evidence="6">Homotetramer. Forms an RuvA(8)-RuvB(12)-Holliday junction (HJ) complex. HJ DNA is sandwiched between 2 RuvA tetramers; dsDNA enters through RuvA and exits via RuvB. An RuvB hexamer assembles on each DNA strand where it exits the tetramer. Each RuvB hexamer is contacted by two RuvA subunits (via domain III) on 2 adjacent RuvB subunits; this complex drives branch migration. In the full resolvosome a probable DNA-RuvA(4)-RuvB(12)-RuvC(2) complex forms which resolves the HJ.</text>
</comment>
<dbReference type="GO" id="GO:0006310">
    <property type="term" value="P:DNA recombination"/>
    <property type="evidence" value="ECO:0007669"/>
    <property type="project" value="UniProtKB-UniRule"/>
</dbReference>
<dbReference type="CDD" id="cd14332">
    <property type="entry name" value="UBA_RuvA_C"/>
    <property type="match status" value="1"/>
</dbReference>
<dbReference type="InterPro" id="IPR010994">
    <property type="entry name" value="RuvA_2-like"/>
</dbReference>
<dbReference type="Pfam" id="PF14520">
    <property type="entry name" value="HHH_5"/>
    <property type="match status" value="1"/>
</dbReference>
<keyword evidence="5 6" id="KW-0234">DNA repair</keyword>
<dbReference type="Gene3D" id="1.10.150.20">
    <property type="entry name" value="5' to 3' exonuclease, C-terminal subdomain"/>
    <property type="match status" value="1"/>
</dbReference>
<dbReference type="GO" id="GO:0009378">
    <property type="term" value="F:four-way junction helicase activity"/>
    <property type="evidence" value="ECO:0007669"/>
    <property type="project" value="InterPro"/>
</dbReference>
<comment type="similarity">
    <text evidence="6">Belongs to the RuvA family.</text>
</comment>
<comment type="subcellular location">
    <subcellularLocation>
        <location evidence="6">Cytoplasm</location>
    </subcellularLocation>
</comment>
<comment type="domain">
    <text evidence="6">Has three domains with a flexible linker between the domains II and III and assumes an 'L' shape. Domain III is highly mobile and contacts RuvB.</text>
</comment>
<evidence type="ECO:0000256" key="4">
    <source>
        <dbReference type="ARBA" id="ARBA00023172"/>
    </source>
</evidence>
<reference evidence="9" key="1">
    <citation type="journal article" date="2021" name="PeerJ">
        <title>Extensive microbial diversity within the chicken gut microbiome revealed by metagenomics and culture.</title>
        <authorList>
            <person name="Gilroy R."/>
            <person name="Ravi A."/>
            <person name="Getino M."/>
            <person name="Pursley I."/>
            <person name="Horton D.L."/>
            <person name="Alikhan N.F."/>
            <person name="Baker D."/>
            <person name="Gharbi K."/>
            <person name="Hall N."/>
            <person name="Watson M."/>
            <person name="Adriaenssens E.M."/>
            <person name="Foster-Nyarko E."/>
            <person name="Jarju S."/>
            <person name="Secka A."/>
            <person name="Antonio M."/>
            <person name="Oren A."/>
            <person name="Chaudhuri R.R."/>
            <person name="La Ragione R."/>
            <person name="Hildebrand F."/>
            <person name="Pallen M.J."/>
        </authorList>
    </citation>
    <scope>NUCLEOTIDE SEQUENCE</scope>
    <source>
        <strain evidence="9">ChiHecec2B26-446</strain>
    </source>
</reference>
<feature type="domain" description="Holliday junction DNA helicase RuvA C-terminal" evidence="8">
    <location>
        <begin position="151"/>
        <end position="195"/>
    </location>
</feature>
<gene>
    <name evidence="6 9" type="primary">ruvA</name>
    <name evidence="9" type="ORF">H9894_03250</name>
</gene>
<evidence type="ECO:0000259" key="7">
    <source>
        <dbReference type="Pfam" id="PF01330"/>
    </source>
</evidence>
<dbReference type="Pfam" id="PF01330">
    <property type="entry name" value="RuvA_N"/>
    <property type="match status" value="1"/>
</dbReference>
<dbReference type="SUPFAM" id="SSF50249">
    <property type="entry name" value="Nucleic acid-binding proteins"/>
    <property type="match status" value="1"/>
</dbReference>
<comment type="function">
    <text evidence="6">The RuvA-RuvB-RuvC complex processes Holliday junction (HJ) DNA during genetic recombination and DNA repair, while the RuvA-RuvB complex plays an important role in the rescue of blocked DNA replication forks via replication fork reversal (RFR). RuvA specifically binds to HJ cruciform DNA, conferring on it an open structure. The RuvB hexamer acts as an ATP-dependent pump, pulling dsDNA into and through the RuvAB complex. HJ branch migration allows RuvC to scan DNA until it finds its consensus sequence, where it cleaves and resolves the cruciform DNA.</text>
</comment>
<dbReference type="InterPro" id="IPR012340">
    <property type="entry name" value="NA-bd_OB-fold"/>
</dbReference>